<proteinExistence type="predicted"/>
<reference evidence="2 3" key="1">
    <citation type="journal article" date="2016" name="Nat. Commun.">
        <title>Thousands of microbial genomes shed light on interconnected biogeochemical processes in an aquifer system.</title>
        <authorList>
            <person name="Anantharaman K."/>
            <person name="Brown C.T."/>
            <person name="Hug L.A."/>
            <person name="Sharon I."/>
            <person name="Castelle C.J."/>
            <person name="Probst A.J."/>
            <person name="Thomas B.C."/>
            <person name="Singh A."/>
            <person name="Wilkins M.J."/>
            <person name="Karaoz U."/>
            <person name="Brodie E.L."/>
            <person name="Williams K.H."/>
            <person name="Hubbard S.S."/>
            <person name="Banfield J.F."/>
        </authorList>
    </citation>
    <scope>NUCLEOTIDE SEQUENCE [LARGE SCALE GENOMIC DNA]</scope>
</reference>
<organism evidence="2 3">
    <name type="scientific">Candidatus Spechtbacteria bacterium RIFCSPLOWO2_12_FULL_38_22</name>
    <dbReference type="NCBI Taxonomy" id="1802165"/>
    <lineage>
        <taxon>Bacteria</taxon>
        <taxon>Candidatus Spechtiibacteriota</taxon>
    </lineage>
</organism>
<accession>A0A1G2HGW2</accession>
<dbReference type="EMBL" id="MHOK01000020">
    <property type="protein sequence ID" value="OGZ61619.1"/>
    <property type="molecule type" value="Genomic_DNA"/>
</dbReference>
<evidence type="ECO:0000256" key="1">
    <source>
        <dbReference type="SAM" id="Phobius"/>
    </source>
</evidence>
<dbReference type="AlphaFoldDB" id="A0A1G2HGW2"/>
<keyword evidence="1" id="KW-0812">Transmembrane</keyword>
<sequence>MKEKSQKIEGRSSQLNKLVKKFRVDWLGWTVFVAAVVIAGVFLLNRMDGTLFEVGVRESQSQGISDQVFYLYNVQFGDSTPQKTYEEARQALLNNDLEGVLATIHPDYLRKYEEGLRKAAQEGVFYEAAGRMTPLTKKIYDDGQGTVVYEMEPIPGNDSPNPLEGYSEAVEFIRDKKGVWKISSI</sequence>
<feature type="transmembrane region" description="Helical" evidence="1">
    <location>
        <begin position="26"/>
        <end position="44"/>
    </location>
</feature>
<dbReference type="Proteomes" id="UP000176770">
    <property type="component" value="Unassembled WGS sequence"/>
</dbReference>
<evidence type="ECO:0000313" key="3">
    <source>
        <dbReference type="Proteomes" id="UP000176770"/>
    </source>
</evidence>
<protein>
    <submittedName>
        <fullName evidence="2">Uncharacterized protein</fullName>
    </submittedName>
</protein>
<keyword evidence="1" id="KW-1133">Transmembrane helix</keyword>
<gene>
    <name evidence="2" type="ORF">A3F94_00075</name>
</gene>
<evidence type="ECO:0000313" key="2">
    <source>
        <dbReference type="EMBL" id="OGZ61619.1"/>
    </source>
</evidence>
<comment type="caution">
    <text evidence="2">The sequence shown here is derived from an EMBL/GenBank/DDBJ whole genome shotgun (WGS) entry which is preliminary data.</text>
</comment>
<keyword evidence="1" id="KW-0472">Membrane</keyword>
<name>A0A1G2HGW2_9BACT</name>